<name>A0A1A5YJL5_9BACL</name>
<comment type="similarity">
    <text evidence="1">Belongs to the thioredoxin family. DsbA subfamily.</text>
</comment>
<dbReference type="Proteomes" id="UP000092024">
    <property type="component" value="Unassembled WGS sequence"/>
</dbReference>
<evidence type="ECO:0000256" key="1">
    <source>
        <dbReference type="ARBA" id="ARBA00005791"/>
    </source>
</evidence>
<evidence type="ECO:0000256" key="4">
    <source>
        <dbReference type="ARBA" id="ARBA00023157"/>
    </source>
</evidence>
<keyword evidence="5" id="KW-0676">Redox-active center</keyword>
<keyword evidence="6" id="KW-1133">Transmembrane helix</keyword>
<dbReference type="GO" id="GO:0016491">
    <property type="term" value="F:oxidoreductase activity"/>
    <property type="evidence" value="ECO:0007669"/>
    <property type="project" value="UniProtKB-KW"/>
</dbReference>
<feature type="transmembrane region" description="Helical" evidence="6">
    <location>
        <begin position="6"/>
        <end position="24"/>
    </location>
</feature>
<evidence type="ECO:0000256" key="2">
    <source>
        <dbReference type="ARBA" id="ARBA00022729"/>
    </source>
</evidence>
<reference evidence="8 9" key="1">
    <citation type="submission" date="2016-05" db="EMBL/GenBank/DDBJ databases">
        <title>Paenibacillus oryzae. sp. nov., isolated from the rice root.</title>
        <authorList>
            <person name="Zhang J."/>
            <person name="Zhang X."/>
        </authorList>
    </citation>
    <scope>NUCLEOTIDE SEQUENCE [LARGE SCALE GENOMIC DNA]</scope>
    <source>
        <strain evidence="8 9">1DrF-4</strain>
    </source>
</reference>
<sequence length="228" mass="25811">MKKWLPLAAVVGTIIICFILIAILDRKSPSSELEKLPALMDAKGRVEVEVGDFMLEKQPYMGSPDAPVKMIEFIDYKCPSCAEWEKTIFPDIKEKYIDTGIVQFYTINFPFLGPDSILAASASEAVYRQSPEAFWQFKKQLLLNQGKEARIWATESFLLKMVKSNLTDLDQKLFKKDIQEHTYLFDVKEDFKISAANGIYGTPSFVVNGEKAGSSLQELEAAIQQYTQ</sequence>
<dbReference type="InterPro" id="IPR036249">
    <property type="entry name" value="Thioredoxin-like_sf"/>
</dbReference>
<dbReference type="OrthoDB" id="117402at2"/>
<keyword evidence="4" id="KW-1015">Disulfide bond</keyword>
<dbReference type="Gene3D" id="3.40.30.10">
    <property type="entry name" value="Glutaredoxin"/>
    <property type="match status" value="1"/>
</dbReference>
<comment type="caution">
    <text evidence="8">The sequence shown here is derived from an EMBL/GenBank/DDBJ whole genome shotgun (WGS) entry which is preliminary data.</text>
</comment>
<dbReference type="RefSeq" id="WP_068682664.1">
    <property type="nucleotide sequence ID" value="NZ_LYPA01000052.1"/>
</dbReference>
<feature type="domain" description="Thioredoxin" evidence="7">
    <location>
        <begin position="22"/>
        <end position="228"/>
    </location>
</feature>
<dbReference type="InterPro" id="IPR012336">
    <property type="entry name" value="Thioredoxin-like_fold"/>
</dbReference>
<keyword evidence="2" id="KW-0732">Signal</keyword>
<gene>
    <name evidence="8" type="ORF">A7K91_17350</name>
</gene>
<dbReference type="PANTHER" id="PTHR13887">
    <property type="entry name" value="GLUTATHIONE S-TRANSFERASE KAPPA"/>
    <property type="match status" value="1"/>
</dbReference>
<dbReference type="InterPro" id="IPR013766">
    <property type="entry name" value="Thioredoxin_domain"/>
</dbReference>
<organism evidence="8 9">
    <name type="scientific">Paenibacillus oryzae</name>
    <dbReference type="NCBI Taxonomy" id="1844972"/>
    <lineage>
        <taxon>Bacteria</taxon>
        <taxon>Bacillati</taxon>
        <taxon>Bacillota</taxon>
        <taxon>Bacilli</taxon>
        <taxon>Bacillales</taxon>
        <taxon>Paenibacillaceae</taxon>
        <taxon>Paenibacillus</taxon>
    </lineage>
</organism>
<keyword evidence="3" id="KW-0560">Oxidoreductase</keyword>
<evidence type="ECO:0000256" key="6">
    <source>
        <dbReference type="SAM" id="Phobius"/>
    </source>
</evidence>
<accession>A0A1A5YJL5</accession>
<evidence type="ECO:0000256" key="5">
    <source>
        <dbReference type="ARBA" id="ARBA00023284"/>
    </source>
</evidence>
<dbReference type="EMBL" id="LYPA01000052">
    <property type="protein sequence ID" value="OBR65802.1"/>
    <property type="molecule type" value="Genomic_DNA"/>
</dbReference>
<proteinExistence type="inferred from homology"/>
<evidence type="ECO:0000259" key="7">
    <source>
        <dbReference type="PROSITE" id="PS51352"/>
    </source>
</evidence>
<dbReference type="STRING" id="1844972.A7K91_17350"/>
<protein>
    <recommendedName>
        <fullName evidence="7">Thioredoxin domain-containing protein</fullName>
    </recommendedName>
</protein>
<evidence type="ECO:0000313" key="9">
    <source>
        <dbReference type="Proteomes" id="UP000092024"/>
    </source>
</evidence>
<keyword evidence="9" id="KW-1185">Reference proteome</keyword>
<dbReference type="PANTHER" id="PTHR13887:SF14">
    <property type="entry name" value="DISULFIDE BOND FORMATION PROTEIN D"/>
    <property type="match status" value="1"/>
</dbReference>
<dbReference type="Pfam" id="PF13462">
    <property type="entry name" value="Thioredoxin_4"/>
    <property type="match status" value="1"/>
</dbReference>
<dbReference type="AlphaFoldDB" id="A0A1A5YJL5"/>
<keyword evidence="6" id="KW-0812">Transmembrane</keyword>
<dbReference type="PROSITE" id="PS51352">
    <property type="entry name" value="THIOREDOXIN_2"/>
    <property type="match status" value="1"/>
</dbReference>
<keyword evidence="6" id="KW-0472">Membrane</keyword>
<evidence type="ECO:0000313" key="8">
    <source>
        <dbReference type="EMBL" id="OBR65802.1"/>
    </source>
</evidence>
<evidence type="ECO:0000256" key="3">
    <source>
        <dbReference type="ARBA" id="ARBA00023002"/>
    </source>
</evidence>
<dbReference type="SUPFAM" id="SSF52833">
    <property type="entry name" value="Thioredoxin-like"/>
    <property type="match status" value="1"/>
</dbReference>